<dbReference type="Gramene" id="Pp3c25_1810V3.1">
    <property type="protein sequence ID" value="Pp3c25_1810V3.1"/>
    <property type="gene ID" value="Pp3c25_1810"/>
</dbReference>
<sequence length="93" mass="10624">MCVVAGCCVLGLRTTAAGFCGQPRDQRQARVGLTQWFAIWILHRKFIEASCNISLVQLWSLTPMQTCQQKGWKTTVEMEYYRSAIPLRVEDLD</sequence>
<evidence type="ECO:0000313" key="2">
    <source>
        <dbReference type="EMBL" id="PNR27314.1"/>
    </source>
</evidence>
<dbReference type="EnsemblPlants" id="Pp3c25_1810V3.1">
    <property type="protein sequence ID" value="Pp3c25_1810V3.1"/>
    <property type="gene ID" value="Pp3c25_1810"/>
</dbReference>
<proteinExistence type="predicted"/>
<reference evidence="2 4" key="1">
    <citation type="journal article" date="2008" name="Science">
        <title>The Physcomitrella genome reveals evolutionary insights into the conquest of land by plants.</title>
        <authorList>
            <person name="Rensing S."/>
            <person name="Lang D."/>
            <person name="Zimmer A."/>
            <person name="Terry A."/>
            <person name="Salamov A."/>
            <person name="Shapiro H."/>
            <person name="Nishiyama T."/>
            <person name="Perroud P.-F."/>
            <person name="Lindquist E."/>
            <person name="Kamisugi Y."/>
            <person name="Tanahashi T."/>
            <person name="Sakakibara K."/>
            <person name="Fujita T."/>
            <person name="Oishi K."/>
            <person name="Shin-I T."/>
            <person name="Kuroki Y."/>
            <person name="Toyoda A."/>
            <person name="Suzuki Y."/>
            <person name="Hashimoto A."/>
            <person name="Yamaguchi K."/>
            <person name="Sugano A."/>
            <person name="Kohara Y."/>
            <person name="Fujiyama A."/>
            <person name="Anterola A."/>
            <person name="Aoki S."/>
            <person name="Ashton N."/>
            <person name="Barbazuk W.B."/>
            <person name="Barker E."/>
            <person name="Bennetzen J."/>
            <person name="Bezanilla M."/>
            <person name="Blankenship R."/>
            <person name="Cho S.H."/>
            <person name="Dutcher S."/>
            <person name="Estelle M."/>
            <person name="Fawcett J.A."/>
            <person name="Gundlach H."/>
            <person name="Hanada K."/>
            <person name="Heyl A."/>
            <person name="Hicks K.A."/>
            <person name="Hugh J."/>
            <person name="Lohr M."/>
            <person name="Mayer K."/>
            <person name="Melkozernov A."/>
            <person name="Murata T."/>
            <person name="Nelson D."/>
            <person name="Pils B."/>
            <person name="Prigge M."/>
            <person name="Reiss B."/>
            <person name="Renner T."/>
            <person name="Rombauts S."/>
            <person name="Rushton P."/>
            <person name="Sanderfoot A."/>
            <person name="Schween G."/>
            <person name="Shiu S.-H."/>
            <person name="Stueber K."/>
            <person name="Theodoulou F.L."/>
            <person name="Tu H."/>
            <person name="Van de Peer Y."/>
            <person name="Verrier P.J."/>
            <person name="Waters E."/>
            <person name="Wood A."/>
            <person name="Yang L."/>
            <person name="Cove D."/>
            <person name="Cuming A."/>
            <person name="Hasebe M."/>
            <person name="Lucas S."/>
            <person name="Mishler D.B."/>
            <person name="Reski R."/>
            <person name="Grigoriev I."/>
            <person name="Quatrano R.S."/>
            <person name="Boore J.L."/>
        </authorList>
    </citation>
    <scope>NUCLEOTIDE SEQUENCE [LARGE SCALE GENOMIC DNA]</scope>
    <source>
        <strain evidence="3 4">cv. Gransden 2004</strain>
    </source>
</reference>
<evidence type="ECO:0000256" key="1">
    <source>
        <dbReference type="SAM" id="SignalP"/>
    </source>
</evidence>
<keyword evidence="1" id="KW-0732">Signal</keyword>
<evidence type="ECO:0000313" key="3">
    <source>
        <dbReference type="EnsemblPlants" id="Pp3c25_1810V3.1"/>
    </source>
</evidence>
<organism evidence="2">
    <name type="scientific">Physcomitrium patens</name>
    <name type="common">Spreading-leaved earth moss</name>
    <name type="synonym">Physcomitrella patens</name>
    <dbReference type="NCBI Taxonomy" id="3218"/>
    <lineage>
        <taxon>Eukaryota</taxon>
        <taxon>Viridiplantae</taxon>
        <taxon>Streptophyta</taxon>
        <taxon>Embryophyta</taxon>
        <taxon>Bryophyta</taxon>
        <taxon>Bryophytina</taxon>
        <taxon>Bryopsida</taxon>
        <taxon>Funariidae</taxon>
        <taxon>Funariales</taxon>
        <taxon>Funariaceae</taxon>
        <taxon>Physcomitrium</taxon>
    </lineage>
</organism>
<gene>
    <name evidence="2" type="ORF">PHYPA_029466</name>
</gene>
<feature type="signal peptide" evidence="1">
    <location>
        <begin position="1"/>
        <end position="17"/>
    </location>
</feature>
<dbReference type="Gramene" id="Pp3c25_1810V3.2">
    <property type="protein sequence ID" value="Pp3c25_1810V3.2"/>
    <property type="gene ID" value="Pp3c25_1810"/>
</dbReference>
<reference evidence="2 4" key="2">
    <citation type="journal article" date="2018" name="Plant J.">
        <title>The Physcomitrella patens chromosome-scale assembly reveals moss genome structure and evolution.</title>
        <authorList>
            <person name="Lang D."/>
            <person name="Ullrich K.K."/>
            <person name="Murat F."/>
            <person name="Fuchs J."/>
            <person name="Jenkins J."/>
            <person name="Haas F.B."/>
            <person name="Piednoel M."/>
            <person name="Gundlach H."/>
            <person name="Van Bel M."/>
            <person name="Meyberg R."/>
            <person name="Vives C."/>
            <person name="Morata J."/>
            <person name="Symeonidi A."/>
            <person name="Hiss M."/>
            <person name="Muchero W."/>
            <person name="Kamisugi Y."/>
            <person name="Saleh O."/>
            <person name="Blanc G."/>
            <person name="Decker E.L."/>
            <person name="van Gessel N."/>
            <person name="Grimwood J."/>
            <person name="Hayes R.D."/>
            <person name="Graham S.W."/>
            <person name="Gunter L.E."/>
            <person name="McDaniel S.F."/>
            <person name="Hoernstein S.N.W."/>
            <person name="Larsson A."/>
            <person name="Li F.W."/>
            <person name="Perroud P.F."/>
            <person name="Phillips J."/>
            <person name="Ranjan P."/>
            <person name="Rokshar D.S."/>
            <person name="Rothfels C.J."/>
            <person name="Schneider L."/>
            <person name="Shu S."/>
            <person name="Stevenson D.W."/>
            <person name="Thummler F."/>
            <person name="Tillich M."/>
            <person name="Villarreal Aguilar J.C."/>
            <person name="Widiez T."/>
            <person name="Wong G.K."/>
            <person name="Wymore A."/>
            <person name="Zhang Y."/>
            <person name="Zimmer A.D."/>
            <person name="Quatrano R.S."/>
            <person name="Mayer K.F.X."/>
            <person name="Goodstein D."/>
            <person name="Casacuberta J.M."/>
            <person name="Vandepoele K."/>
            <person name="Reski R."/>
            <person name="Cuming A.C."/>
            <person name="Tuskan G.A."/>
            <person name="Maumus F."/>
            <person name="Salse J."/>
            <person name="Schmutz J."/>
            <person name="Rensing S.A."/>
        </authorList>
    </citation>
    <scope>NUCLEOTIDE SEQUENCE [LARGE SCALE GENOMIC DNA]</scope>
    <source>
        <strain evidence="3 4">cv. Gransden 2004</strain>
    </source>
</reference>
<dbReference type="AlphaFoldDB" id="A0A2K1IDF9"/>
<dbReference type="EMBL" id="ABEU02000025">
    <property type="protein sequence ID" value="PNR27314.1"/>
    <property type="molecule type" value="Genomic_DNA"/>
</dbReference>
<evidence type="ECO:0008006" key="5">
    <source>
        <dbReference type="Google" id="ProtNLM"/>
    </source>
</evidence>
<protein>
    <recommendedName>
        <fullName evidence="5">Secreted protein</fullName>
    </recommendedName>
</protein>
<name>A0A2K1IDF9_PHYPA</name>
<feature type="chain" id="PRO_5036042704" description="Secreted protein" evidence="1">
    <location>
        <begin position="18"/>
        <end position="93"/>
    </location>
</feature>
<dbReference type="Proteomes" id="UP000006727">
    <property type="component" value="Chromosome 25"/>
</dbReference>
<dbReference type="InParanoid" id="A0A2K1IDF9"/>
<dbReference type="EnsemblPlants" id="Pp3c25_1810V3.2">
    <property type="protein sequence ID" value="Pp3c25_1810V3.2"/>
    <property type="gene ID" value="Pp3c25_1810"/>
</dbReference>
<keyword evidence="4" id="KW-1185">Reference proteome</keyword>
<accession>A0A2K1IDF9</accession>
<evidence type="ECO:0000313" key="4">
    <source>
        <dbReference type="Proteomes" id="UP000006727"/>
    </source>
</evidence>
<reference evidence="3" key="3">
    <citation type="submission" date="2020-12" db="UniProtKB">
        <authorList>
            <consortium name="EnsemblPlants"/>
        </authorList>
    </citation>
    <scope>IDENTIFICATION</scope>
</reference>